<dbReference type="RefSeq" id="WP_023175818.1">
    <property type="nucleotide sequence ID" value="NC_022600.1"/>
</dbReference>
<evidence type="ECO:0000313" key="3">
    <source>
        <dbReference type="Proteomes" id="UP000017396"/>
    </source>
</evidence>
<dbReference type="InterPro" id="IPR007044">
    <property type="entry name" value="Cyclodeamin/CycHdrlase"/>
</dbReference>
<gene>
    <name evidence="2" type="ORF">GKIL_4220</name>
</gene>
<keyword evidence="3" id="KW-1185">Reference proteome</keyword>
<accession>U5QNG5</accession>
<protein>
    <submittedName>
        <fullName evidence="2">Methenyltetrahydrofolate cyclohydrolase</fullName>
    </submittedName>
</protein>
<dbReference type="GO" id="GO:0016787">
    <property type="term" value="F:hydrolase activity"/>
    <property type="evidence" value="ECO:0007669"/>
    <property type="project" value="UniProtKB-KW"/>
</dbReference>
<dbReference type="HOGENOM" id="CLU_088419_0_0_3"/>
<dbReference type="STRING" id="1183438.GKIL_4220"/>
<sequence>MPDNSLANLPLTGLLERFASSEPIPGGGSAAALAGAVAASLAAMVARLTKDQPDFTEQPEWLEKADALRTRLSQAIDEDALAYEQVVLAFARPRQTPTEKQERTAAIQAALQGAAATPLAVAHHCLEVAQLAWRVLQKGNPNASSDAAVALLFALSGLEAALLNVAINLDSIKDPDYVAQNRAQLEQLLHQGHLLRTELWTFLPQRIRSLP</sequence>
<dbReference type="Gene3D" id="1.20.120.680">
    <property type="entry name" value="Formiminotetrahydrofolate cyclodeaminase monomer, up-and-down helical bundle"/>
    <property type="match status" value="1"/>
</dbReference>
<dbReference type="AlphaFoldDB" id="U5QNG5"/>
<proteinExistence type="predicted"/>
<feature type="domain" description="Cyclodeaminase/cyclohydrolase" evidence="1">
    <location>
        <begin position="11"/>
        <end position="186"/>
    </location>
</feature>
<evidence type="ECO:0000313" key="2">
    <source>
        <dbReference type="EMBL" id="AGY60466.1"/>
    </source>
</evidence>
<dbReference type="EMBL" id="CP003587">
    <property type="protein sequence ID" value="AGY60466.1"/>
    <property type="molecule type" value="Genomic_DNA"/>
</dbReference>
<dbReference type="Proteomes" id="UP000017396">
    <property type="component" value="Chromosome"/>
</dbReference>
<dbReference type="InterPro" id="IPR036178">
    <property type="entry name" value="Formintransfe-cycloase-like_sf"/>
</dbReference>
<dbReference type="SUPFAM" id="SSF101262">
    <property type="entry name" value="Methenyltetrahydrofolate cyclohydrolase-like"/>
    <property type="match status" value="1"/>
</dbReference>
<dbReference type="Pfam" id="PF04961">
    <property type="entry name" value="FTCD_C"/>
    <property type="match status" value="1"/>
</dbReference>
<dbReference type="KEGG" id="glj:GKIL_4220"/>
<reference evidence="2 3" key="1">
    <citation type="journal article" date="2013" name="PLoS ONE">
        <title>Cultivation and Complete Genome Sequencing of Gloeobacter kilaueensis sp. nov., from a Lava Cave in Kilauea Caldera, Hawai'i.</title>
        <authorList>
            <person name="Saw J.H."/>
            <person name="Schatz M."/>
            <person name="Brown M.V."/>
            <person name="Kunkel D.D."/>
            <person name="Foster J.S."/>
            <person name="Shick H."/>
            <person name="Christensen S."/>
            <person name="Hou S."/>
            <person name="Wan X."/>
            <person name="Donachie S.P."/>
        </authorList>
    </citation>
    <scope>NUCLEOTIDE SEQUENCE [LARGE SCALE GENOMIC DNA]</scope>
    <source>
        <strain evidence="3">JS</strain>
    </source>
</reference>
<dbReference type="eggNOG" id="COG3404">
    <property type="taxonomic scope" value="Bacteria"/>
</dbReference>
<keyword evidence="2" id="KW-0378">Hydrolase</keyword>
<name>U5QNG5_GLOK1</name>
<organism evidence="2 3">
    <name type="scientific">Gloeobacter kilaueensis (strain ATCC BAA-2537 / CCAP 1431/1 / ULC 316 / JS1)</name>
    <dbReference type="NCBI Taxonomy" id="1183438"/>
    <lineage>
        <taxon>Bacteria</taxon>
        <taxon>Bacillati</taxon>
        <taxon>Cyanobacteriota</taxon>
        <taxon>Cyanophyceae</taxon>
        <taxon>Gloeobacterales</taxon>
        <taxon>Gloeobacteraceae</taxon>
        <taxon>Gloeobacter</taxon>
    </lineage>
</organism>
<evidence type="ECO:0000259" key="1">
    <source>
        <dbReference type="Pfam" id="PF04961"/>
    </source>
</evidence>